<gene>
    <name evidence="2" type="ORF">C667_09392</name>
</gene>
<dbReference type="EMBL" id="AMXF01000052">
    <property type="protein sequence ID" value="ENO97331.1"/>
    <property type="molecule type" value="Genomic_DNA"/>
</dbReference>
<evidence type="ECO:0008006" key="4">
    <source>
        <dbReference type="Google" id="ProtNLM"/>
    </source>
</evidence>
<protein>
    <recommendedName>
        <fullName evidence="4">Post-segregation antitoxin CcdA</fullName>
    </recommendedName>
</protein>
<dbReference type="InterPro" id="IPR009956">
    <property type="entry name" value="Post-segregation_anti-tox_CcdA"/>
</dbReference>
<evidence type="ECO:0000313" key="3">
    <source>
        <dbReference type="Proteomes" id="UP000013047"/>
    </source>
</evidence>
<evidence type="ECO:0000256" key="1">
    <source>
        <dbReference type="ARBA" id="ARBA00022649"/>
    </source>
</evidence>
<dbReference type="Proteomes" id="UP000013047">
    <property type="component" value="Unassembled WGS sequence"/>
</dbReference>
<accession>N6YSR0</accession>
<dbReference type="Pfam" id="PF07362">
    <property type="entry name" value="CcdA"/>
    <property type="match status" value="1"/>
</dbReference>
<proteinExistence type="predicted"/>
<dbReference type="AlphaFoldDB" id="N6YSR0"/>
<reference evidence="2 3" key="1">
    <citation type="submission" date="2012-09" db="EMBL/GenBank/DDBJ databases">
        <title>Draft Genome Sequences of 6 Strains from Genus Thauera.</title>
        <authorList>
            <person name="Liu B."/>
            <person name="Shapleigh J.P."/>
            <person name="Frostegard A.H."/>
        </authorList>
    </citation>
    <scope>NUCLEOTIDE SEQUENCE [LARGE SCALE GENOMIC DNA]</scope>
    <source>
        <strain evidence="2 3">B4P</strain>
    </source>
</reference>
<keyword evidence="3" id="KW-1185">Reference proteome</keyword>
<organism evidence="2 3">
    <name type="scientific">Thauera phenylacetica B4P</name>
    <dbReference type="NCBI Taxonomy" id="1234382"/>
    <lineage>
        <taxon>Bacteria</taxon>
        <taxon>Pseudomonadati</taxon>
        <taxon>Pseudomonadota</taxon>
        <taxon>Betaproteobacteria</taxon>
        <taxon>Rhodocyclales</taxon>
        <taxon>Zoogloeaceae</taxon>
        <taxon>Thauera</taxon>
    </lineage>
</organism>
<name>N6YSR0_9RHOO</name>
<sequence>MNPARIIDEHSPANIPIPDEQAAETCLTWPVAERRVAQWFEENRAALDSSNAYVENHGLPLAPSRSF</sequence>
<evidence type="ECO:0000313" key="2">
    <source>
        <dbReference type="EMBL" id="ENO97331.1"/>
    </source>
</evidence>
<keyword evidence="1" id="KW-1277">Toxin-antitoxin system</keyword>
<comment type="caution">
    <text evidence="2">The sequence shown here is derived from an EMBL/GenBank/DDBJ whole genome shotgun (WGS) entry which is preliminary data.</text>
</comment>